<comment type="caution">
    <text evidence="8">The sequence shown here is derived from an EMBL/GenBank/DDBJ whole genome shotgun (WGS) entry which is preliminary data.</text>
</comment>
<feature type="domain" description="EGF-like" evidence="7">
    <location>
        <begin position="331"/>
        <end position="382"/>
    </location>
</feature>
<dbReference type="InterPro" id="IPR036383">
    <property type="entry name" value="TSP1_rpt_sf"/>
</dbReference>
<dbReference type="Proteomes" id="UP001651158">
    <property type="component" value="Unassembled WGS sequence"/>
</dbReference>
<evidence type="ECO:0000256" key="4">
    <source>
        <dbReference type="PROSITE-ProRule" id="PRU00076"/>
    </source>
</evidence>
<reference evidence="8 9" key="1">
    <citation type="journal article" date="2022" name="Front. Cell. Infect. Microbiol.">
        <title>The Genomes of Two Strains of Taenia crassiceps the Animal Model for the Study of Human Cysticercosis.</title>
        <authorList>
            <person name="Bobes R.J."/>
            <person name="Estrada K."/>
            <person name="Rios-Valencia D.G."/>
            <person name="Calderon-Gallegos A."/>
            <person name="de la Torre P."/>
            <person name="Carrero J.C."/>
            <person name="Sanchez-Flores A."/>
            <person name="Laclette J.P."/>
        </authorList>
    </citation>
    <scope>NUCLEOTIDE SEQUENCE [LARGE SCALE GENOMIC DNA]</scope>
    <source>
        <strain evidence="8">WFUcys</strain>
    </source>
</reference>
<evidence type="ECO:0000256" key="2">
    <source>
        <dbReference type="ARBA" id="ARBA00022737"/>
    </source>
</evidence>
<feature type="transmembrane region" description="Helical" evidence="5">
    <location>
        <begin position="529"/>
        <end position="554"/>
    </location>
</feature>
<gene>
    <name evidence="8" type="ORF">TcWFU_009019</name>
</gene>
<keyword evidence="1 4" id="KW-0245">EGF-like domain</keyword>
<keyword evidence="5" id="KW-1133">Transmembrane helix</keyword>
<proteinExistence type="predicted"/>
<keyword evidence="5" id="KW-0812">Transmembrane</keyword>
<keyword evidence="2" id="KW-0677">Repeat</keyword>
<feature type="disulfide bond" evidence="4">
    <location>
        <begin position="272"/>
        <end position="281"/>
    </location>
</feature>
<dbReference type="InterPro" id="IPR051022">
    <property type="entry name" value="Notch_Cell-Fate_Det"/>
</dbReference>
<dbReference type="PROSITE" id="PS00022">
    <property type="entry name" value="EGF_1"/>
    <property type="match status" value="2"/>
</dbReference>
<dbReference type="InterPro" id="IPR000742">
    <property type="entry name" value="EGF"/>
</dbReference>
<feature type="signal peptide" evidence="6">
    <location>
        <begin position="1"/>
        <end position="21"/>
    </location>
</feature>
<keyword evidence="5" id="KW-0472">Membrane</keyword>
<feature type="chain" id="PRO_5045125548" evidence="6">
    <location>
        <begin position="22"/>
        <end position="568"/>
    </location>
</feature>
<dbReference type="Pfam" id="PF00090">
    <property type="entry name" value="TSP_1"/>
    <property type="match status" value="1"/>
</dbReference>
<dbReference type="InterPro" id="IPR001881">
    <property type="entry name" value="EGF-like_Ca-bd_dom"/>
</dbReference>
<evidence type="ECO:0000313" key="8">
    <source>
        <dbReference type="EMBL" id="KAL5109402.1"/>
    </source>
</evidence>
<dbReference type="Gene3D" id="2.20.100.10">
    <property type="entry name" value="Thrombospondin type-1 (TSP1) repeat"/>
    <property type="match status" value="1"/>
</dbReference>
<feature type="domain" description="EGF-like" evidence="7">
    <location>
        <begin position="233"/>
        <end position="282"/>
    </location>
</feature>
<dbReference type="PANTHER" id="PTHR24049">
    <property type="entry name" value="CRUMBS FAMILY MEMBER"/>
    <property type="match status" value="1"/>
</dbReference>
<organism evidence="8 9">
    <name type="scientific">Taenia crassiceps</name>
    <dbReference type="NCBI Taxonomy" id="6207"/>
    <lineage>
        <taxon>Eukaryota</taxon>
        <taxon>Metazoa</taxon>
        <taxon>Spiralia</taxon>
        <taxon>Lophotrochozoa</taxon>
        <taxon>Platyhelminthes</taxon>
        <taxon>Cestoda</taxon>
        <taxon>Eucestoda</taxon>
        <taxon>Cyclophyllidea</taxon>
        <taxon>Taeniidae</taxon>
        <taxon>Taenia</taxon>
    </lineage>
</organism>
<keyword evidence="9" id="KW-1185">Reference proteome</keyword>
<dbReference type="CDD" id="cd00054">
    <property type="entry name" value="EGF_CA"/>
    <property type="match status" value="1"/>
</dbReference>
<dbReference type="InterPro" id="IPR000884">
    <property type="entry name" value="TSP1_rpt"/>
</dbReference>
<feature type="disulfide bond" evidence="4">
    <location>
        <begin position="372"/>
        <end position="381"/>
    </location>
</feature>
<protein>
    <submittedName>
        <fullName evidence="8">Sushi von Willebrand factor type A EGF and pentraxin domain-containing protein 1</fullName>
    </submittedName>
</protein>
<evidence type="ECO:0000256" key="6">
    <source>
        <dbReference type="SAM" id="SignalP"/>
    </source>
</evidence>
<evidence type="ECO:0000256" key="1">
    <source>
        <dbReference type="ARBA" id="ARBA00022536"/>
    </source>
</evidence>
<dbReference type="PROSITE" id="PS50026">
    <property type="entry name" value="EGF_3"/>
    <property type="match status" value="2"/>
</dbReference>
<dbReference type="SUPFAM" id="SSF57196">
    <property type="entry name" value="EGF/Laminin"/>
    <property type="match status" value="2"/>
</dbReference>
<dbReference type="SMART" id="SM00209">
    <property type="entry name" value="TSP1"/>
    <property type="match status" value="1"/>
</dbReference>
<dbReference type="Gene3D" id="2.10.25.10">
    <property type="entry name" value="Laminin"/>
    <property type="match status" value="2"/>
</dbReference>
<dbReference type="PROSITE" id="PS50092">
    <property type="entry name" value="TSP1"/>
    <property type="match status" value="1"/>
</dbReference>
<comment type="caution">
    <text evidence="4">Lacks conserved residue(s) required for the propagation of feature annotation.</text>
</comment>
<dbReference type="SMART" id="SM00179">
    <property type="entry name" value="EGF_CA"/>
    <property type="match status" value="1"/>
</dbReference>
<evidence type="ECO:0000259" key="7">
    <source>
        <dbReference type="PROSITE" id="PS50026"/>
    </source>
</evidence>
<dbReference type="SMART" id="SM00181">
    <property type="entry name" value="EGF"/>
    <property type="match status" value="4"/>
</dbReference>
<sequence>MRQFLAPALLVLYAVAAGIEAAPPAKSPDFIQYSLWWWGSRAKFGYPIQFTSLQIFYFDEWDSFEPNWWTAWHLVVGANYEVPKYLREKNYIPTNWKDHCTPGSNSMGDDYMLHDFSEDDYRQPESVLKLVSEYQSYYHGDWLQLFIFFYNLCYCLRGVKTERTCPNACWRPQVCTNDTNSVHICRPIRDPSAAEALHPSRKSRFSEIYSIGYECICRSGFKFSQKHKKCIQVKASCNDKRYGRTPCRNKGICQTLKAKEQILQSVSFRCECPPAWQGYVCEEPRNPCQYQSRLCKDFPCQRDPTNEFLGYTCACSRGYEPASQVDPTCVNINECQDEDANPCLNGGVCHDLIPPPMVQAKQGEELRFRCECKFGFTGTLCEKPPSQLAWSEWGDWGACSVSCGIGTRTRTRTCPRPGECLGKPEQTGICNGRVLSCENVKNTTTEDGKSDIAYRSEEEKLKEAGVLWTEEEENLLEDAFTWSEQQFSVKWGKTRKDTQSVYQSFSQWADVTRWIPLFGITHRMTLQRVALITGSLAIVSVGVFGILVVAIILCQPSDFALRNREPAN</sequence>
<evidence type="ECO:0000313" key="9">
    <source>
        <dbReference type="Proteomes" id="UP001651158"/>
    </source>
</evidence>
<evidence type="ECO:0000256" key="5">
    <source>
        <dbReference type="SAM" id="Phobius"/>
    </source>
</evidence>
<name>A0ABR4QIN4_9CEST</name>
<dbReference type="SUPFAM" id="SSF82895">
    <property type="entry name" value="TSP-1 type 1 repeat"/>
    <property type="match status" value="1"/>
</dbReference>
<keyword evidence="3 4" id="KW-1015">Disulfide bond</keyword>
<dbReference type="PROSITE" id="PS01186">
    <property type="entry name" value="EGF_2"/>
    <property type="match status" value="1"/>
</dbReference>
<keyword evidence="6" id="KW-0732">Signal</keyword>
<accession>A0ABR4QIN4</accession>
<evidence type="ECO:0000256" key="3">
    <source>
        <dbReference type="ARBA" id="ARBA00023157"/>
    </source>
</evidence>
<dbReference type="EMBL" id="JAKROA010000003">
    <property type="protein sequence ID" value="KAL5109402.1"/>
    <property type="molecule type" value="Genomic_DNA"/>
</dbReference>